<feature type="domain" description="Anti-bacteriophage protein A/HamA C-terminal" evidence="1">
    <location>
        <begin position="11"/>
        <end position="300"/>
    </location>
</feature>
<dbReference type="OrthoDB" id="785623at2"/>
<dbReference type="STRING" id="1416779.SAMN05444409_1461"/>
<gene>
    <name evidence="2" type="ORF">SAMN05444409_1461</name>
</gene>
<sequence length="306" mass="35113">MNFDVIINDTFTNLCTDDKVTSTENKRVLSFINDFENGSWRFEKFQNFIWDNIKETALSHSERQALIDKGEGSILSESAKNLRLVEGEKAFGRGSEIAEIVLYGIMKDHYSALPIVPKIFYKQNKKDEAKGADSVHIVVESDESFSLWFGESKFYNSIENARLDTIIDSVADSISLNKIKKENSIITNLSDINDFDEITPELRAKIKASLSQDESIDKIKPILNIPILLLYECEQTKNGTELTEDYKQGIINYHKDRATEYFKKQIAKCSGVHLYDKINFHIILFPVADKEKIVNKFIQIAKVYRD</sequence>
<organism evidence="2 3">
    <name type="scientific">Epilithonimonas zeae</name>
    <dbReference type="NCBI Taxonomy" id="1416779"/>
    <lineage>
        <taxon>Bacteria</taxon>
        <taxon>Pseudomonadati</taxon>
        <taxon>Bacteroidota</taxon>
        <taxon>Flavobacteriia</taxon>
        <taxon>Flavobacteriales</taxon>
        <taxon>Weeksellaceae</taxon>
        <taxon>Chryseobacterium group</taxon>
        <taxon>Epilithonimonas</taxon>
    </lineage>
</organism>
<accession>A0A1N6FT79</accession>
<reference evidence="3" key="1">
    <citation type="submission" date="2016-11" db="EMBL/GenBank/DDBJ databases">
        <authorList>
            <person name="Varghese N."/>
            <person name="Submissions S."/>
        </authorList>
    </citation>
    <scope>NUCLEOTIDE SEQUENCE [LARGE SCALE GENOMIC DNA]</scope>
    <source>
        <strain evidence="3">DSM 27623</strain>
    </source>
</reference>
<dbReference type="RefSeq" id="WP_074234202.1">
    <property type="nucleotide sequence ID" value="NZ_FSRK01000001.1"/>
</dbReference>
<evidence type="ECO:0000259" key="1">
    <source>
        <dbReference type="Pfam" id="PF08878"/>
    </source>
</evidence>
<name>A0A1N6FT79_9FLAO</name>
<evidence type="ECO:0000313" key="2">
    <source>
        <dbReference type="EMBL" id="SIN98417.1"/>
    </source>
</evidence>
<protein>
    <recommendedName>
        <fullName evidence="1">Anti-bacteriophage protein A/HamA C-terminal domain-containing protein</fullName>
    </recommendedName>
</protein>
<dbReference type="AlphaFoldDB" id="A0A1N6FT79"/>
<dbReference type="Pfam" id="PF08878">
    <property type="entry name" value="HamA"/>
    <property type="match status" value="1"/>
</dbReference>
<dbReference type="Proteomes" id="UP000185207">
    <property type="component" value="Unassembled WGS sequence"/>
</dbReference>
<keyword evidence="3" id="KW-1185">Reference proteome</keyword>
<proteinExistence type="predicted"/>
<dbReference type="EMBL" id="FSRK01000001">
    <property type="protein sequence ID" value="SIN98417.1"/>
    <property type="molecule type" value="Genomic_DNA"/>
</dbReference>
<dbReference type="InterPro" id="IPR014976">
    <property type="entry name" value="AbpA_HamA_C"/>
</dbReference>
<evidence type="ECO:0000313" key="3">
    <source>
        <dbReference type="Proteomes" id="UP000185207"/>
    </source>
</evidence>